<reference evidence="2" key="1">
    <citation type="journal article" date="2019" name="MBio">
        <title>Comparative genomics for the elucidation of multidrug resistance (MDR) in Candida lusitaniae.</title>
        <authorList>
            <person name="Kannan A."/>
            <person name="Asner S.A."/>
            <person name="Trachsel E."/>
            <person name="Kelly S."/>
            <person name="Parker J."/>
            <person name="Sanglard D."/>
        </authorList>
    </citation>
    <scope>NUCLEOTIDE SEQUENCE [LARGE SCALE GENOMIC DNA]</scope>
    <source>
        <strain evidence="2">P1</strain>
    </source>
</reference>
<keyword evidence="2" id="KW-1185">Reference proteome</keyword>
<sequence length="361" mass="41059">MENGLVASSMARSHQESIFDRAWAYMTLNPHGNDIENLLEGIEIQLALTPGFLTKDSIIKRKVQTLSPELTQACTKDHFLNILLLVLSEIKVVDLEQKTVYGNFADNNSVYQDNENKLLYKSTIEDGHVTLLESPYLEDPLSTTRDYESDVDEASSLMENGYCFENASSVWSLEDGTFNLQHVLEELNFHHLSIHSNFRLIEAKLNKLEGQNHHDTVILRKLTTNNESLRDRMHDMKREIHDLFLSLEELKSCGQDDNLHQIQNLSENIDTSLMEYGLNVHTNGTQETEAGTEEMTGYMTEKGMGKKSQKQTIGSTFENGEMGIKKDQTGTTVNPLVYLVIFLAIAIIFTHKQLQNSSYYQ</sequence>
<organism evidence="1 2">
    <name type="scientific">Clavispora lusitaniae</name>
    <name type="common">Candida lusitaniae</name>
    <dbReference type="NCBI Taxonomy" id="36911"/>
    <lineage>
        <taxon>Eukaryota</taxon>
        <taxon>Fungi</taxon>
        <taxon>Dikarya</taxon>
        <taxon>Ascomycota</taxon>
        <taxon>Saccharomycotina</taxon>
        <taxon>Pichiomycetes</taxon>
        <taxon>Metschnikowiaceae</taxon>
        <taxon>Clavispora</taxon>
    </lineage>
</organism>
<evidence type="ECO:0000313" key="1">
    <source>
        <dbReference type="EMBL" id="QFZ30185.1"/>
    </source>
</evidence>
<protein>
    <submittedName>
        <fullName evidence="1">Uncharacterized protein</fullName>
    </submittedName>
</protein>
<dbReference type="Proteomes" id="UP000326582">
    <property type="component" value="Chromosome 7"/>
</dbReference>
<accession>A0ACD0WSB7</accession>
<name>A0ACD0WSB7_CLALS</name>
<evidence type="ECO:0000313" key="2">
    <source>
        <dbReference type="Proteomes" id="UP000326582"/>
    </source>
</evidence>
<proteinExistence type="predicted"/>
<dbReference type="EMBL" id="CP038490">
    <property type="protein sequence ID" value="QFZ30185.1"/>
    <property type="molecule type" value="Genomic_DNA"/>
</dbReference>
<gene>
    <name evidence="1" type="ORF">EJF14_70263</name>
</gene>